<gene>
    <name evidence="3" type="ORF">GVT53_09550</name>
</gene>
<feature type="transmembrane region" description="Helical" evidence="1">
    <location>
        <begin position="62"/>
        <end position="87"/>
    </location>
</feature>
<organism evidence="3 4">
    <name type="scientific">Flagellimonas oceani</name>
    <dbReference type="NCBI Taxonomy" id="2698672"/>
    <lineage>
        <taxon>Bacteria</taxon>
        <taxon>Pseudomonadati</taxon>
        <taxon>Bacteroidota</taxon>
        <taxon>Flavobacteriia</taxon>
        <taxon>Flavobacteriales</taxon>
        <taxon>Flavobacteriaceae</taxon>
        <taxon>Flagellimonas</taxon>
    </lineage>
</organism>
<protein>
    <submittedName>
        <fullName evidence="3">2TM domain-containing protein</fullName>
    </submittedName>
</protein>
<evidence type="ECO:0000313" key="3">
    <source>
        <dbReference type="EMBL" id="QII44916.1"/>
    </source>
</evidence>
<name>A0A6G7J2C0_9FLAO</name>
<feature type="transmembrane region" description="Helical" evidence="1">
    <location>
        <begin position="20"/>
        <end position="42"/>
    </location>
</feature>
<accession>A0A6G7J2C0</accession>
<dbReference type="RefSeq" id="WP_166248441.1">
    <property type="nucleotide sequence ID" value="NZ_CP049616.1"/>
</dbReference>
<keyword evidence="4" id="KW-1185">Reference proteome</keyword>
<keyword evidence="1" id="KW-0472">Membrane</keyword>
<dbReference type="Proteomes" id="UP000502928">
    <property type="component" value="Chromosome"/>
</dbReference>
<evidence type="ECO:0000256" key="1">
    <source>
        <dbReference type="SAM" id="Phobius"/>
    </source>
</evidence>
<keyword evidence="1" id="KW-0812">Transmembrane</keyword>
<proteinExistence type="predicted"/>
<dbReference type="KEGG" id="mut:GVT53_09550"/>
<evidence type="ECO:0000313" key="4">
    <source>
        <dbReference type="Proteomes" id="UP000502928"/>
    </source>
</evidence>
<sequence>MDRSTPLERAKQKVNAIKRFYHHLALFFFLSAVLLASKGGLVEWVKENSANPDKEFLKWVDWNILAIPIIWGAVIVVQGCYTFGFFLDDKRRSTTNN</sequence>
<feature type="domain" description="2TM" evidence="2">
    <location>
        <begin position="8"/>
        <end position="85"/>
    </location>
</feature>
<keyword evidence="1" id="KW-1133">Transmembrane helix</keyword>
<dbReference type="InterPro" id="IPR025698">
    <property type="entry name" value="2TM_dom"/>
</dbReference>
<evidence type="ECO:0000259" key="2">
    <source>
        <dbReference type="Pfam" id="PF13239"/>
    </source>
</evidence>
<dbReference type="AlphaFoldDB" id="A0A6G7J2C0"/>
<dbReference type="EMBL" id="CP049616">
    <property type="protein sequence ID" value="QII44916.1"/>
    <property type="molecule type" value="Genomic_DNA"/>
</dbReference>
<reference evidence="3 4" key="1">
    <citation type="submission" date="2020-02" db="EMBL/GenBank/DDBJ databases">
        <title>Complete genome of Muricauda sp. 501str8.</title>
        <authorList>
            <person name="Dong B."/>
            <person name="Zhu S."/>
            <person name="Yang J."/>
            <person name="Chen J."/>
        </authorList>
    </citation>
    <scope>NUCLEOTIDE SEQUENCE [LARGE SCALE GENOMIC DNA]</scope>
    <source>
        <strain evidence="3 4">501str8</strain>
    </source>
</reference>
<dbReference type="Pfam" id="PF13239">
    <property type="entry name" value="2TM"/>
    <property type="match status" value="1"/>
</dbReference>